<reference evidence="1" key="1">
    <citation type="submission" date="2020-08" db="EMBL/GenBank/DDBJ databases">
        <title>Multicomponent nature underlies the extraordinary mechanical properties of spider dragline silk.</title>
        <authorList>
            <person name="Kono N."/>
            <person name="Nakamura H."/>
            <person name="Mori M."/>
            <person name="Yoshida Y."/>
            <person name="Ohtoshi R."/>
            <person name="Malay A.D."/>
            <person name="Moran D.A.P."/>
            <person name="Tomita M."/>
            <person name="Numata K."/>
            <person name="Arakawa K."/>
        </authorList>
    </citation>
    <scope>NUCLEOTIDE SEQUENCE</scope>
</reference>
<sequence>MIFDLMIQFIDYSVTQFLNRVTSTQETTADAALIPFPTVQKTCGAQQIKSKLVPPQGTTTVTETLYERKDQVATVPVVRSIFVWKMCQALDLPATFVLQESDTTLFCKEFKVNQPIPIVYSVAVFEMFKTLELKAQLASHYNRSTKLEENFTITGLTRTIQPLPILMTAASENLITQNDRRYSKPTEFCDYFVEGLAARESWSYL</sequence>
<organism evidence="1 2">
    <name type="scientific">Nephila pilipes</name>
    <name type="common">Giant wood spider</name>
    <name type="synonym">Nephila maculata</name>
    <dbReference type="NCBI Taxonomy" id="299642"/>
    <lineage>
        <taxon>Eukaryota</taxon>
        <taxon>Metazoa</taxon>
        <taxon>Ecdysozoa</taxon>
        <taxon>Arthropoda</taxon>
        <taxon>Chelicerata</taxon>
        <taxon>Arachnida</taxon>
        <taxon>Araneae</taxon>
        <taxon>Araneomorphae</taxon>
        <taxon>Entelegynae</taxon>
        <taxon>Araneoidea</taxon>
        <taxon>Nephilidae</taxon>
        <taxon>Nephila</taxon>
    </lineage>
</organism>
<proteinExistence type="predicted"/>
<accession>A0A8X6PIH7</accession>
<dbReference type="EMBL" id="BMAW01116878">
    <property type="protein sequence ID" value="GFT72548.1"/>
    <property type="molecule type" value="Genomic_DNA"/>
</dbReference>
<gene>
    <name evidence="1" type="ORF">NPIL_353311</name>
</gene>
<dbReference type="Proteomes" id="UP000887013">
    <property type="component" value="Unassembled WGS sequence"/>
</dbReference>
<keyword evidence="2" id="KW-1185">Reference proteome</keyword>
<protein>
    <submittedName>
        <fullName evidence="1">Uncharacterized protein</fullName>
    </submittedName>
</protein>
<evidence type="ECO:0000313" key="1">
    <source>
        <dbReference type="EMBL" id="GFT72548.1"/>
    </source>
</evidence>
<comment type="caution">
    <text evidence="1">The sequence shown here is derived from an EMBL/GenBank/DDBJ whole genome shotgun (WGS) entry which is preliminary data.</text>
</comment>
<dbReference type="AlphaFoldDB" id="A0A8X6PIH7"/>
<name>A0A8X6PIH7_NEPPI</name>
<evidence type="ECO:0000313" key="2">
    <source>
        <dbReference type="Proteomes" id="UP000887013"/>
    </source>
</evidence>